<gene>
    <name evidence="7" type="ORF">PRUPE_1G057100</name>
</gene>
<dbReference type="Proteomes" id="UP000006882">
    <property type="component" value="Chromosome G1"/>
</dbReference>
<comment type="subcellular location">
    <subcellularLocation>
        <location evidence="1 6">Secreted</location>
    </subcellularLocation>
</comment>
<evidence type="ECO:0000256" key="5">
    <source>
        <dbReference type="ARBA" id="ARBA00022729"/>
    </source>
</evidence>
<name>A0A251QT37_PRUPE</name>
<dbReference type="GO" id="GO:0005576">
    <property type="term" value="C:extracellular region"/>
    <property type="evidence" value="ECO:0007669"/>
    <property type="project" value="UniProtKB-SubCell"/>
</dbReference>
<dbReference type="PANTHER" id="PTHR31232:SF133">
    <property type="entry name" value="S-PROTEIN HOMOLOG"/>
    <property type="match status" value="1"/>
</dbReference>
<evidence type="ECO:0000256" key="6">
    <source>
        <dbReference type="RuleBase" id="RU367044"/>
    </source>
</evidence>
<feature type="signal peptide" evidence="6">
    <location>
        <begin position="1"/>
        <end position="23"/>
    </location>
</feature>
<protein>
    <recommendedName>
        <fullName evidence="6">S-protein homolog</fullName>
    </recommendedName>
</protein>
<accession>A0A251QT37</accession>
<evidence type="ECO:0000313" key="7">
    <source>
        <dbReference type="EMBL" id="ONI26946.1"/>
    </source>
</evidence>
<sequence length="103" mass="12131">MALFSRNVLLLMVVFFMITRCQAIFRHHTQTIRSTNDVGAEMTVHCKSKDDDLGSHLISVKRFEWGSESHYFDIYISYRDHPPCNVCLWSIRPKGPCMWNYET</sequence>
<keyword evidence="5 6" id="KW-0732">Signal</keyword>
<reference evidence="7 8" key="1">
    <citation type="journal article" date="2013" name="Nat. Genet.">
        <title>The high-quality draft genome of peach (Prunus persica) identifies unique patterns of genetic diversity, domestication and genome evolution.</title>
        <authorList>
            <consortium name="International Peach Genome Initiative"/>
            <person name="Verde I."/>
            <person name="Abbott A.G."/>
            <person name="Scalabrin S."/>
            <person name="Jung S."/>
            <person name="Shu S."/>
            <person name="Marroni F."/>
            <person name="Zhebentyayeva T."/>
            <person name="Dettori M.T."/>
            <person name="Grimwood J."/>
            <person name="Cattonaro F."/>
            <person name="Zuccolo A."/>
            <person name="Rossini L."/>
            <person name="Jenkins J."/>
            <person name="Vendramin E."/>
            <person name="Meisel L.A."/>
            <person name="Decroocq V."/>
            <person name="Sosinski B."/>
            <person name="Prochnik S."/>
            <person name="Mitros T."/>
            <person name="Policriti A."/>
            <person name="Cipriani G."/>
            <person name="Dondini L."/>
            <person name="Ficklin S."/>
            <person name="Goodstein D.M."/>
            <person name="Xuan P."/>
            <person name="Del Fabbro C."/>
            <person name="Aramini V."/>
            <person name="Copetti D."/>
            <person name="Gonzalez S."/>
            <person name="Horner D.S."/>
            <person name="Falchi R."/>
            <person name="Lucas S."/>
            <person name="Mica E."/>
            <person name="Maldonado J."/>
            <person name="Lazzari B."/>
            <person name="Bielenberg D."/>
            <person name="Pirona R."/>
            <person name="Miculan M."/>
            <person name="Barakat A."/>
            <person name="Testolin R."/>
            <person name="Stella A."/>
            <person name="Tartarini S."/>
            <person name="Tonutti P."/>
            <person name="Arus P."/>
            <person name="Orellana A."/>
            <person name="Wells C."/>
            <person name="Main D."/>
            <person name="Vizzotto G."/>
            <person name="Silva H."/>
            <person name="Salamini F."/>
            <person name="Schmutz J."/>
            <person name="Morgante M."/>
            <person name="Rokhsar D.S."/>
        </authorList>
    </citation>
    <scope>NUCLEOTIDE SEQUENCE [LARGE SCALE GENOMIC DNA]</scope>
    <source>
        <strain evidence="8">cv. Nemared</strain>
    </source>
</reference>
<dbReference type="AlphaFoldDB" id="A0A251QT37"/>
<organism evidence="7 8">
    <name type="scientific">Prunus persica</name>
    <name type="common">Peach</name>
    <name type="synonym">Amygdalus persica</name>
    <dbReference type="NCBI Taxonomy" id="3760"/>
    <lineage>
        <taxon>Eukaryota</taxon>
        <taxon>Viridiplantae</taxon>
        <taxon>Streptophyta</taxon>
        <taxon>Embryophyta</taxon>
        <taxon>Tracheophyta</taxon>
        <taxon>Spermatophyta</taxon>
        <taxon>Magnoliopsida</taxon>
        <taxon>eudicotyledons</taxon>
        <taxon>Gunneridae</taxon>
        <taxon>Pentapetalae</taxon>
        <taxon>rosids</taxon>
        <taxon>fabids</taxon>
        <taxon>Rosales</taxon>
        <taxon>Rosaceae</taxon>
        <taxon>Amygdaloideae</taxon>
        <taxon>Amygdaleae</taxon>
        <taxon>Prunus</taxon>
    </lineage>
</organism>
<keyword evidence="4 6" id="KW-0964">Secreted</keyword>
<proteinExistence type="inferred from homology"/>
<evidence type="ECO:0000256" key="2">
    <source>
        <dbReference type="ARBA" id="ARBA00005581"/>
    </source>
</evidence>
<feature type="non-terminal residue" evidence="7">
    <location>
        <position position="103"/>
    </location>
</feature>
<dbReference type="EMBL" id="CM007651">
    <property type="protein sequence ID" value="ONI26946.1"/>
    <property type="molecule type" value="Genomic_DNA"/>
</dbReference>
<evidence type="ECO:0000256" key="3">
    <source>
        <dbReference type="ARBA" id="ARBA00022471"/>
    </source>
</evidence>
<evidence type="ECO:0000256" key="4">
    <source>
        <dbReference type="ARBA" id="ARBA00022525"/>
    </source>
</evidence>
<dbReference type="InterPro" id="IPR010264">
    <property type="entry name" value="Self-incomp_S1"/>
</dbReference>
<evidence type="ECO:0000313" key="8">
    <source>
        <dbReference type="Proteomes" id="UP000006882"/>
    </source>
</evidence>
<dbReference type="Gramene" id="ONI26946">
    <property type="protein sequence ID" value="ONI26946"/>
    <property type="gene ID" value="PRUPE_1G057100"/>
</dbReference>
<feature type="chain" id="PRO_5025073625" description="S-protein homolog" evidence="6">
    <location>
        <begin position="24"/>
        <end position="103"/>
    </location>
</feature>
<evidence type="ECO:0000256" key="1">
    <source>
        <dbReference type="ARBA" id="ARBA00004613"/>
    </source>
</evidence>
<keyword evidence="8" id="KW-1185">Reference proteome</keyword>
<keyword evidence="3 6" id="KW-0713">Self-incompatibility</keyword>
<dbReference type="GO" id="GO:0060320">
    <property type="term" value="P:rejection of self pollen"/>
    <property type="evidence" value="ECO:0007669"/>
    <property type="project" value="UniProtKB-KW"/>
</dbReference>
<comment type="similarity">
    <text evidence="2 6">Belongs to the plant self-incompatibility (S1) protein family.</text>
</comment>
<dbReference type="PANTHER" id="PTHR31232">
    <property type="match status" value="1"/>
</dbReference>